<protein>
    <submittedName>
        <fullName evidence="4">Uncharacterized protein</fullName>
    </submittedName>
</protein>
<dbReference type="AlphaFoldDB" id="H0E2C4"/>
<gene>
    <name evidence="4" type="ORF">PAI11_09370</name>
</gene>
<keyword evidence="2" id="KW-0812">Transmembrane</keyword>
<feature type="signal peptide" evidence="3">
    <location>
        <begin position="1"/>
        <end position="17"/>
    </location>
</feature>
<reference evidence="4 5" key="1">
    <citation type="journal article" date="2013" name="Biodegradation">
        <title>Quantitative proteomic analysis of ibuprofen-degrading Patulibacter sp. strain I11.</title>
        <authorList>
            <person name="Almeida B."/>
            <person name="Kjeldal H."/>
            <person name="Lolas I."/>
            <person name="Knudsen A.D."/>
            <person name="Carvalho G."/>
            <person name="Nielsen K.L."/>
            <person name="Barreto Crespo M.T."/>
            <person name="Stensballe A."/>
            <person name="Nielsen J.L."/>
        </authorList>
    </citation>
    <scope>NUCLEOTIDE SEQUENCE [LARGE SCALE GENOMIC DNA]</scope>
    <source>
        <strain evidence="4 5">I11</strain>
    </source>
</reference>
<feature type="chain" id="PRO_5003531987" evidence="3">
    <location>
        <begin position="18"/>
        <end position="169"/>
    </location>
</feature>
<sequence length="169" mass="16193">MVTVAALALAVASPAAARDQPPQGEAPPGSAAVDQYRESVPQAPSTKRAPVSKSQRRALDQAAGGDGRALADALDRTGGVAGGGGSSAKGGSSGGGSTGAGSTGSGSGSGAGEMTAARPDRRLDAPDSRAQTTAASALGTQLGPLPIWLLLVVITVAAVGGAVVRRRGA</sequence>
<organism evidence="4 5">
    <name type="scientific">Patulibacter medicamentivorans</name>
    <dbReference type="NCBI Taxonomy" id="1097667"/>
    <lineage>
        <taxon>Bacteria</taxon>
        <taxon>Bacillati</taxon>
        <taxon>Actinomycetota</taxon>
        <taxon>Thermoleophilia</taxon>
        <taxon>Solirubrobacterales</taxon>
        <taxon>Patulibacteraceae</taxon>
        <taxon>Patulibacter</taxon>
    </lineage>
</organism>
<dbReference type="PATRIC" id="fig|1097667.3.peg.934"/>
<accession>H0E2C4</accession>
<dbReference type="Proteomes" id="UP000005143">
    <property type="component" value="Unassembled WGS sequence"/>
</dbReference>
<evidence type="ECO:0000256" key="1">
    <source>
        <dbReference type="SAM" id="MobiDB-lite"/>
    </source>
</evidence>
<keyword evidence="5" id="KW-1185">Reference proteome</keyword>
<evidence type="ECO:0000256" key="3">
    <source>
        <dbReference type="SAM" id="SignalP"/>
    </source>
</evidence>
<keyword evidence="2" id="KW-1133">Transmembrane helix</keyword>
<feature type="compositionally biased region" description="Gly residues" evidence="1">
    <location>
        <begin position="79"/>
        <end position="111"/>
    </location>
</feature>
<name>H0E2C4_9ACTN</name>
<proteinExistence type="predicted"/>
<comment type="caution">
    <text evidence="4">The sequence shown here is derived from an EMBL/GenBank/DDBJ whole genome shotgun (WGS) entry which is preliminary data.</text>
</comment>
<feature type="region of interest" description="Disordered" evidence="1">
    <location>
        <begin position="12"/>
        <end position="132"/>
    </location>
</feature>
<feature type="compositionally biased region" description="Low complexity" evidence="1">
    <location>
        <begin position="60"/>
        <end position="78"/>
    </location>
</feature>
<evidence type="ECO:0000256" key="2">
    <source>
        <dbReference type="SAM" id="Phobius"/>
    </source>
</evidence>
<keyword evidence="2" id="KW-0472">Membrane</keyword>
<feature type="transmembrane region" description="Helical" evidence="2">
    <location>
        <begin position="145"/>
        <end position="164"/>
    </location>
</feature>
<feature type="compositionally biased region" description="Basic and acidic residues" evidence="1">
    <location>
        <begin position="118"/>
        <end position="127"/>
    </location>
</feature>
<dbReference type="EMBL" id="AGUD01000042">
    <property type="protein sequence ID" value="EHN12195.1"/>
    <property type="molecule type" value="Genomic_DNA"/>
</dbReference>
<evidence type="ECO:0000313" key="5">
    <source>
        <dbReference type="Proteomes" id="UP000005143"/>
    </source>
</evidence>
<evidence type="ECO:0000313" key="4">
    <source>
        <dbReference type="EMBL" id="EHN12195.1"/>
    </source>
</evidence>
<keyword evidence="3" id="KW-0732">Signal</keyword>